<comment type="subcellular location">
    <subcellularLocation>
        <location evidence="2">Cell membrane</location>
        <topology evidence="2">Multi-pass membrane protein</topology>
    </subcellularLocation>
</comment>
<evidence type="ECO:0000256" key="13">
    <source>
        <dbReference type="ARBA" id="ARBA00023136"/>
    </source>
</evidence>
<evidence type="ECO:0000313" key="18">
    <source>
        <dbReference type="Proteomes" id="UP000595564"/>
    </source>
</evidence>
<dbReference type="GO" id="GO:0000155">
    <property type="term" value="F:phosphorelay sensor kinase activity"/>
    <property type="evidence" value="ECO:0007669"/>
    <property type="project" value="InterPro"/>
</dbReference>
<evidence type="ECO:0000256" key="11">
    <source>
        <dbReference type="ARBA" id="ARBA00022989"/>
    </source>
</evidence>
<dbReference type="PROSITE" id="PS50885">
    <property type="entry name" value="HAMP"/>
    <property type="match status" value="1"/>
</dbReference>
<dbReference type="Pfam" id="PF00512">
    <property type="entry name" value="HisKA"/>
    <property type="match status" value="1"/>
</dbReference>
<keyword evidence="10" id="KW-0067">ATP-binding</keyword>
<dbReference type="InterPro" id="IPR036097">
    <property type="entry name" value="HisK_dim/P_sf"/>
</dbReference>
<dbReference type="EMBL" id="AP017470">
    <property type="protein sequence ID" value="BBB31793.1"/>
    <property type="molecule type" value="Genomic_DNA"/>
</dbReference>
<evidence type="ECO:0000259" key="15">
    <source>
        <dbReference type="PROSITE" id="PS50109"/>
    </source>
</evidence>
<evidence type="ECO:0000259" key="16">
    <source>
        <dbReference type="PROSITE" id="PS50885"/>
    </source>
</evidence>
<gene>
    <name evidence="17" type="ORF">TTHT_0151</name>
</gene>
<dbReference type="Pfam" id="PF00672">
    <property type="entry name" value="HAMP"/>
    <property type="match status" value="1"/>
</dbReference>
<dbReference type="InterPro" id="IPR003594">
    <property type="entry name" value="HATPase_dom"/>
</dbReference>
<keyword evidence="9 17" id="KW-0418">Kinase</keyword>
<evidence type="ECO:0000313" key="17">
    <source>
        <dbReference type="EMBL" id="BBB31793.1"/>
    </source>
</evidence>
<dbReference type="PANTHER" id="PTHR45528">
    <property type="entry name" value="SENSOR HISTIDINE KINASE CPXA"/>
    <property type="match status" value="1"/>
</dbReference>
<keyword evidence="8" id="KW-0547">Nucleotide-binding</keyword>
<dbReference type="SMART" id="SM00388">
    <property type="entry name" value="HisKA"/>
    <property type="match status" value="1"/>
</dbReference>
<evidence type="ECO:0000256" key="6">
    <source>
        <dbReference type="ARBA" id="ARBA00022679"/>
    </source>
</evidence>
<dbReference type="InterPro" id="IPR003661">
    <property type="entry name" value="HisK_dim/P_dom"/>
</dbReference>
<reference evidence="17 18" key="1">
    <citation type="journal article" date="2012" name="Extremophiles">
        <title>Thermotomaculum hydrothermale gen. nov., sp. nov., a novel heterotrophic thermophile within the phylum Acidobacteria from a deep-sea hydrothermal vent chimney in the Southern Okinawa Trough.</title>
        <authorList>
            <person name="Izumi H."/>
            <person name="Nunoura T."/>
            <person name="Miyazaki M."/>
            <person name="Mino S."/>
            <person name="Toki T."/>
            <person name="Takai K."/>
            <person name="Sako Y."/>
            <person name="Sawabe T."/>
            <person name="Nakagawa S."/>
        </authorList>
    </citation>
    <scope>NUCLEOTIDE SEQUENCE [LARGE SCALE GENOMIC DNA]</scope>
    <source>
        <strain evidence="17 18">AC55</strain>
    </source>
</reference>
<keyword evidence="18" id="KW-1185">Reference proteome</keyword>
<feature type="transmembrane region" description="Helical" evidence="14">
    <location>
        <begin position="273"/>
        <end position="293"/>
    </location>
</feature>
<dbReference type="SMART" id="SM00387">
    <property type="entry name" value="HATPase_c"/>
    <property type="match status" value="1"/>
</dbReference>
<organism evidence="17 18">
    <name type="scientific">Thermotomaculum hydrothermale</name>
    <dbReference type="NCBI Taxonomy" id="981385"/>
    <lineage>
        <taxon>Bacteria</taxon>
        <taxon>Pseudomonadati</taxon>
        <taxon>Acidobacteriota</taxon>
        <taxon>Holophagae</taxon>
        <taxon>Thermotomaculales</taxon>
        <taxon>Thermotomaculaceae</taxon>
        <taxon>Thermotomaculum</taxon>
    </lineage>
</organism>
<dbReference type="Proteomes" id="UP000595564">
    <property type="component" value="Chromosome"/>
</dbReference>
<dbReference type="AlphaFoldDB" id="A0A7R6PLJ0"/>
<dbReference type="InterPro" id="IPR003660">
    <property type="entry name" value="HAMP_dom"/>
</dbReference>
<dbReference type="CDD" id="cd06225">
    <property type="entry name" value="HAMP"/>
    <property type="match status" value="1"/>
</dbReference>
<dbReference type="RefSeq" id="WP_201328125.1">
    <property type="nucleotide sequence ID" value="NZ_AP017470.1"/>
</dbReference>
<keyword evidence="11 14" id="KW-1133">Transmembrane helix</keyword>
<dbReference type="InterPro" id="IPR004358">
    <property type="entry name" value="Sig_transdc_His_kin-like_C"/>
</dbReference>
<evidence type="ECO:0000256" key="9">
    <source>
        <dbReference type="ARBA" id="ARBA00022777"/>
    </source>
</evidence>
<sequence length="580" mass="65401">MKQKSIETQILFWFLILTLLPLLVLIYQGHHCSTQAILETKNSQLKSILEWKEENFNKQINDIKHDLSLVSIMSLNKSNSTPMCHTMGCSCSPLLHLYETNKCYKGVGIYSLEGKLIEISGSNLPEQLPEKTINKILKEKYLLIQNKLNTLTVFSTLKNKKTNETTGFIAANIDLKKIFETLLKTTPNFGKTGRIFILSKDGLQLEYRDDKRLIEKNGKPLLKAILNEKEGAIFEKPLSGKEKFIGYRVLKKINSFVVITVDKSETLRWINILFKRSIITGVIVFVIVIFVAIKISKSLSEPLKDLERVSKEILEGNVKARIGRYETKEASAVADAFNAMIDKLTEQSKELAQKSSLAAIGELSSSIVHEMRNPLSSIKLNIKAVADKLKDDKTYSELLNITKTQVLRLETMLSELLNFGKPIELKKSRIKPVDLVEQALEIVSSEISKLEQKTFVISEIGENAYIYGDREHLLRALTNLIKNAAEANPKKGKVTIYIKEKKDKVIISVEDTGKGLSKAVKDMIFKPFFTTKETGTGLGLPIVKKIIEYHNGEIFAENREEGGAKFTIILEKASMEGKDE</sequence>
<evidence type="ECO:0000256" key="12">
    <source>
        <dbReference type="ARBA" id="ARBA00023012"/>
    </source>
</evidence>
<dbReference type="CDD" id="cd00082">
    <property type="entry name" value="HisKA"/>
    <property type="match status" value="1"/>
</dbReference>
<comment type="catalytic activity">
    <reaction evidence="1">
        <text>ATP + protein L-histidine = ADP + protein N-phospho-L-histidine.</text>
        <dbReference type="EC" id="2.7.13.3"/>
    </reaction>
</comment>
<dbReference type="EC" id="2.7.13.3" evidence="3"/>
<accession>A0A7R6PLJ0</accession>
<keyword evidence="5" id="KW-0597">Phosphoprotein</keyword>
<dbReference type="KEGG" id="thyd:TTHT_0151"/>
<feature type="domain" description="HAMP" evidence="16">
    <location>
        <begin position="297"/>
        <end position="349"/>
    </location>
</feature>
<evidence type="ECO:0000256" key="3">
    <source>
        <dbReference type="ARBA" id="ARBA00012438"/>
    </source>
</evidence>
<evidence type="ECO:0000256" key="7">
    <source>
        <dbReference type="ARBA" id="ARBA00022692"/>
    </source>
</evidence>
<evidence type="ECO:0000256" key="1">
    <source>
        <dbReference type="ARBA" id="ARBA00000085"/>
    </source>
</evidence>
<keyword evidence="4" id="KW-1003">Cell membrane</keyword>
<evidence type="ECO:0000256" key="4">
    <source>
        <dbReference type="ARBA" id="ARBA00022475"/>
    </source>
</evidence>
<dbReference type="Gene3D" id="1.10.287.130">
    <property type="match status" value="1"/>
</dbReference>
<keyword evidence="12" id="KW-0902">Two-component regulatory system</keyword>
<dbReference type="InterPro" id="IPR005467">
    <property type="entry name" value="His_kinase_dom"/>
</dbReference>
<keyword evidence="13 14" id="KW-0472">Membrane</keyword>
<dbReference type="InterPro" id="IPR050398">
    <property type="entry name" value="HssS/ArlS-like"/>
</dbReference>
<evidence type="ECO:0000256" key="14">
    <source>
        <dbReference type="SAM" id="Phobius"/>
    </source>
</evidence>
<evidence type="ECO:0000256" key="8">
    <source>
        <dbReference type="ARBA" id="ARBA00022741"/>
    </source>
</evidence>
<dbReference type="Pfam" id="PF02518">
    <property type="entry name" value="HATPase_c"/>
    <property type="match status" value="1"/>
</dbReference>
<dbReference type="Gene3D" id="3.30.565.10">
    <property type="entry name" value="Histidine kinase-like ATPase, C-terminal domain"/>
    <property type="match status" value="1"/>
</dbReference>
<proteinExistence type="predicted"/>
<dbReference type="PRINTS" id="PR00344">
    <property type="entry name" value="BCTRLSENSOR"/>
</dbReference>
<keyword evidence="6" id="KW-0808">Transferase</keyword>
<evidence type="ECO:0000256" key="10">
    <source>
        <dbReference type="ARBA" id="ARBA00022840"/>
    </source>
</evidence>
<protein>
    <recommendedName>
        <fullName evidence="3">histidine kinase</fullName>
        <ecNumber evidence="3">2.7.13.3</ecNumber>
    </recommendedName>
</protein>
<feature type="domain" description="Histidine kinase" evidence="15">
    <location>
        <begin position="366"/>
        <end position="574"/>
    </location>
</feature>
<dbReference type="PANTHER" id="PTHR45528:SF1">
    <property type="entry name" value="SENSOR HISTIDINE KINASE CPXA"/>
    <property type="match status" value="1"/>
</dbReference>
<evidence type="ECO:0000256" key="5">
    <source>
        <dbReference type="ARBA" id="ARBA00022553"/>
    </source>
</evidence>
<dbReference type="PROSITE" id="PS50109">
    <property type="entry name" value="HIS_KIN"/>
    <property type="match status" value="1"/>
</dbReference>
<evidence type="ECO:0000256" key="2">
    <source>
        <dbReference type="ARBA" id="ARBA00004651"/>
    </source>
</evidence>
<dbReference type="SUPFAM" id="SSF55874">
    <property type="entry name" value="ATPase domain of HSP90 chaperone/DNA topoisomerase II/histidine kinase"/>
    <property type="match status" value="1"/>
</dbReference>
<name>A0A7R6PLJ0_9BACT</name>
<dbReference type="SUPFAM" id="SSF47384">
    <property type="entry name" value="Homodimeric domain of signal transducing histidine kinase"/>
    <property type="match status" value="1"/>
</dbReference>
<dbReference type="InterPro" id="IPR036890">
    <property type="entry name" value="HATPase_C_sf"/>
</dbReference>
<dbReference type="Gene3D" id="3.30.450.20">
    <property type="entry name" value="PAS domain"/>
    <property type="match status" value="1"/>
</dbReference>
<dbReference type="CDD" id="cd18774">
    <property type="entry name" value="PDC2_HK_sensor"/>
    <property type="match status" value="1"/>
</dbReference>
<dbReference type="SUPFAM" id="SSF158472">
    <property type="entry name" value="HAMP domain-like"/>
    <property type="match status" value="1"/>
</dbReference>
<dbReference type="GO" id="GO:0005886">
    <property type="term" value="C:plasma membrane"/>
    <property type="evidence" value="ECO:0007669"/>
    <property type="project" value="UniProtKB-SubCell"/>
</dbReference>
<dbReference type="GO" id="GO:0005524">
    <property type="term" value="F:ATP binding"/>
    <property type="evidence" value="ECO:0007669"/>
    <property type="project" value="UniProtKB-KW"/>
</dbReference>
<keyword evidence="7 14" id="KW-0812">Transmembrane</keyword>
<dbReference type="Gene3D" id="6.10.340.10">
    <property type="match status" value="1"/>
</dbReference>
<feature type="transmembrane region" description="Helical" evidence="14">
    <location>
        <begin position="12"/>
        <end position="30"/>
    </location>
</feature>